<reference evidence="3" key="1">
    <citation type="journal article" date="2017" name="Nat. Commun.">
        <title>The asparagus genome sheds light on the origin and evolution of a young Y chromosome.</title>
        <authorList>
            <person name="Harkess A."/>
            <person name="Zhou J."/>
            <person name="Xu C."/>
            <person name="Bowers J.E."/>
            <person name="Van der Hulst R."/>
            <person name="Ayyampalayam S."/>
            <person name="Mercati F."/>
            <person name="Riccardi P."/>
            <person name="McKain M.R."/>
            <person name="Kakrana A."/>
            <person name="Tang H."/>
            <person name="Ray J."/>
            <person name="Groenendijk J."/>
            <person name="Arikit S."/>
            <person name="Mathioni S.M."/>
            <person name="Nakano M."/>
            <person name="Shan H."/>
            <person name="Telgmann-Rauber A."/>
            <person name="Kanno A."/>
            <person name="Yue Z."/>
            <person name="Chen H."/>
            <person name="Li W."/>
            <person name="Chen Y."/>
            <person name="Xu X."/>
            <person name="Zhang Y."/>
            <person name="Luo S."/>
            <person name="Chen H."/>
            <person name="Gao J."/>
            <person name="Mao Z."/>
            <person name="Pires J.C."/>
            <person name="Luo M."/>
            <person name="Kudrna D."/>
            <person name="Wing R.A."/>
            <person name="Meyers B.C."/>
            <person name="Yi K."/>
            <person name="Kong H."/>
            <person name="Lavrijsen P."/>
            <person name="Sunseri F."/>
            <person name="Falavigna A."/>
            <person name="Ye Y."/>
            <person name="Leebens-Mack J.H."/>
            <person name="Chen G."/>
        </authorList>
    </citation>
    <scope>NUCLEOTIDE SEQUENCE [LARGE SCALE GENOMIC DNA]</scope>
    <source>
        <strain evidence="3">cv. DH0086</strain>
    </source>
</reference>
<dbReference type="Proteomes" id="UP000243459">
    <property type="component" value="Chromosome 2"/>
</dbReference>
<proteinExistence type="predicted"/>
<dbReference type="EMBL" id="CM007382">
    <property type="protein sequence ID" value="ONK77140.1"/>
    <property type="molecule type" value="Genomic_DNA"/>
</dbReference>
<dbReference type="Gramene" id="ONK77140">
    <property type="protein sequence ID" value="ONK77140"/>
    <property type="gene ID" value="A4U43_C02F3510"/>
</dbReference>
<evidence type="ECO:0000256" key="1">
    <source>
        <dbReference type="SAM" id="Phobius"/>
    </source>
</evidence>
<protein>
    <submittedName>
        <fullName evidence="2">Uncharacterized protein</fullName>
    </submittedName>
</protein>
<keyword evidence="1" id="KW-1133">Transmembrane helix</keyword>
<name>A0A5P1FKM3_ASPOF</name>
<organism evidence="2 3">
    <name type="scientific">Asparagus officinalis</name>
    <name type="common">Garden asparagus</name>
    <dbReference type="NCBI Taxonomy" id="4686"/>
    <lineage>
        <taxon>Eukaryota</taxon>
        <taxon>Viridiplantae</taxon>
        <taxon>Streptophyta</taxon>
        <taxon>Embryophyta</taxon>
        <taxon>Tracheophyta</taxon>
        <taxon>Spermatophyta</taxon>
        <taxon>Magnoliopsida</taxon>
        <taxon>Liliopsida</taxon>
        <taxon>Asparagales</taxon>
        <taxon>Asparagaceae</taxon>
        <taxon>Asparagoideae</taxon>
        <taxon>Asparagus</taxon>
    </lineage>
</organism>
<keyword evidence="1" id="KW-0812">Transmembrane</keyword>
<gene>
    <name evidence="2" type="ORF">A4U43_C02F3510</name>
</gene>
<dbReference type="AlphaFoldDB" id="A0A5P1FKM3"/>
<keyword evidence="3" id="KW-1185">Reference proteome</keyword>
<evidence type="ECO:0000313" key="2">
    <source>
        <dbReference type="EMBL" id="ONK77140.1"/>
    </source>
</evidence>
<accession>A0A5P1FKM3</accession>
<keyword evidence="1" id="KW-0472">Membrane</keyword>
<feature type="transmembrane region" description="Helical" evidence="1">
    <location>
        <begin position="110"/>
        <end position="142"/>
    </location>
</feature>
<evidence type="ECO:0000313" key="3">
    <source>
        <dbReference type="Proteomes" id="UP000243459"/>
    </source>
</evidence>
<sequence>MQTRRVFKLDMATSRWIDAKHIMKDKSLFLSPRGSMSVEAKEQGYRVYTAGEESFGMLDLRSGEGRICCDHDDECKMNNFWVMPELLFRDRDPKWWAALYNMNDQLLDRVYAVLFVLLLLSSFSLPLIFCVVILYLMVMFWAPWTSLCNENE</sequence>